<dbReference type="InterPro" id="IPR008136">
    <property type="entry name" value="CinA_C"/>
</dbReference>
<dbReference type="EMBL" id="JBFMKM010000001">
    <property type="protein sequence ID" value="KAL1311546.1"/>
    <property type="molecule type" value="Genomic_DNA"/>
</dbReference>
<feature type="domain" description="CinA C-terminal" evidence="1">
    <location>
        <begin position="14"/>
        <end position="178"/>
    </location>
</feature>
<sequence>MASSGFPPQSLKPLLAEVTTLLSSRNELVAVAETAAGGILSSSLLSTPGASKIYAGGLTLYTLEARVAFGGWTQENIANYAGPTSDIVKGLARHVRGQLSKATYAIAESGTAGPSAGGPRGQDGEDVKRRKTPGYVVLAVDCADGRCFSREVETGLGGDRAANMVRFAEEGLRLLRDVIKGDIEGDELFP</sequence>
<dbReference type="Pfam" id="PF02464">
    <property type="entry name" value="CinA"/>
    <property type="match status" value="1"/>
</dbReference>
<accession>A0ABR3PPZ6</accession>
<name>A0ABR3PPZ6_9PEZI</name>
<dbReference type="GeneID" id="95975369"/>
<dbReference type="InterPro" id="IPR036653">
    <property type="entry name" value="CinA-like_C"/>
</dbReference>
<dbReference type="SUPFAM" id="SSF142433">
    <property type="entry name" value="CinA-like"/>
    <property type="match status" value="1"/>
</dbReference>
<evidence type="ECO:0000259" key="1">
    <source>
        <dbReference type="Pfam" id="PF02464"/>
    </source>
</evidence>
<dbReference type="Gene3D" id="3.90.950.20">
    <property type="entry name" value="CinA-like"/>
    <property type="match status" value="1"/>
</dbReference>
<dbReference type="Proteomes" id="UP001562354">
    <property type="component" value="Unassembled WGS sequence"/>
</dbReference>
<protein>
    <recommendedName>
        <fullName evidence="1">CinA C-terminal domain-containing protein</fullName>
    </recommendedName>
</protein>
<dbReference type="RefSeq" id="XP_069204395.1">
    <property type="nucleotide sequence ID" value="XM_069340877.1"/>
</dbReference>
<evidence type="ECO:0000313" key="2">
    <source>
        <dbReference type="EMBL" id="KAL1311546.1"/>
    </source>
</evidence>
<comment type="caution">
    <text evidence="2">The sequence shown here is derived from an EMBL/GenBank/DDBJ whole genome shotgun (WGS) entry which is preliminary data.</text>
</comment>
<organism evidence="2 3">
    <name type="scientific">Neodothiora populina</name>
    <dbReference type="NCBI Taxonomy" id="2781224"/>
    <lineage>
        <taxon>Eukaryota</taxon>
        <taxon>Fungi</taxon>
        <taxon>Dikarya</taxon>
        <taxon>Ascomycota</taxon>
        <taxon>Pezizomycotina</taxon>
        <taxon>Dothideomycetes</taxon>
        <taxon>Dothideomycetidae</taxon>
        <taxon>Dothideales</taxon>
        <taxon>Dothioraceae</taxon>
        <taxon>Neodothiora</taxon>
    </lineage>
</organism>
<proteinExistence type="predicted"/>
<reference evidence="2 3" key="1">
    <citation type="submission" date="2024-07" db="EMBL/GenBank/DDBJ databases">
        <title>Draft sequence of the Neodothiora populina.</title>
        <authorList>
            <person name="Drown D.D."/>
            <person name="Schuette U.S."/>
            <person name="Buechlein A.B."/>
            <person name="Rusch D.R."/>
            <person name="Winton L.W."/>
            <person name="Adams G.A."/>
        </authorList>
    </citation>
    <scope>NUCLEOTIDE SEQUENCE [LARGE SCALE GENOMIC DNA]</scope>
    <source>
        <strain evidence="2 3">CPC 39397</strain>
    </source>
</reference>
<gene>
    <name evidence="2" type="ORF">AAFC00_001666</name>
</gene>
<keyword evidence="3" id="KW-1185">Reference proteome</keyword>
<evidence type="ECO:0000313" key="3">
    <source>
        <dbReference type="Proteomes" id="UP001562354"/>
    </source>
</evidence>